<dbReference type="EMBL" id="FNGV01000012">
    <property type="protein sequence ID" value="SDM64178.1"/>
    <property type="molecule type" value="Genomic_DNA"/>
</dbReference>
<dbReference type="InterPro" id="IPR050330">
    <property type="entry name" value="Bact_OuterMem_StrucFunc"/>
</dbReference>
<dbReference type="PRINTS" id="PR01021">
    <property type="entry name" value="OMPADOMAIN"/>
</dbReference>
<keyword evidence="8" id="KW-1185">Reference proteome</keyword>
<gene>
    <name evidence="7" type="ORF">SAMN04488514_1124</name>
</gene>
<evidence type="ECO:0000256" key="1">
    <source>
        <dbReference type="ARBA" id="ARBA00004442"/>
    </source>
</evidence>
<evidence type="ECO:0000256" key="5">
    <source>
        <dbReference type="SAM" id="MobiDB-lite"/>
    </source>
</evidence>
<dbReference type="AlphaFoldDB" id="A0A1G9UW62"/>
<dbReference type="Proteomes" id="UP000199440">
    <property type="component" value="Unassembled WGS sequence"/>
</dbReference>
<dbReference type="PANTHER" id="PTHR30329:SF21">
    <property type="entry name" value="LIPOPROTEIN YIAD-RELATED"/>
    <property type="match status" value="1"/>
</dbReference>
<proteinExistence type="predicted"/>
<comment type="subcellular location">
    <subcellularLocation>
        <location evidence="1">Cell outer membrane</location>
    </subcellularLocation>
</comment>
<protein>
    <submittedName>
        <fullName evidence="7">OmpA family protein</fullName>
    </submittedName>
</protein>
<feature type="region of interest" description="Disordered" evidence="5">
    <location>
        <begin position="40"/>
        <end position="111"/>
    </location>
</feature>
<dbReference type="RefSeq" id="WP_176801444.1">
    <property type="nucleotide sequence ID" value="NZ_FNGV01000012.1"/>
</dbReference>
<evidence type="ECO:0000256" key="4">
    <source>
        <dbReference type="PROSITE-ProRule" id="PRU00473"/>
    </source>
</evidence>
<dbReference type="STRING" id="192904.SAMN04488514_1124"/>
<dbReference type="Pfam" id="PF00691">
    <property type="entry name" value="OmpA"/>
    <property type="match status" value="1"/>
</dbReference>
<feature type="compositionally biased region" description="Polar residues" evidence="5">
    <location>
        <begin position="87"/>
        <end position="109"/>
    </location>
</feature>
<organism evidence="7 8">
    <name type="scientific">Kriegella aquimaris</name>
    <dbReference type="NCBI Taxonomy" id="192904"/>
    <lineage>
        <taxon>Bacteria</taxon>
        <taxon>Pseudomonadati</taxon>
        <taxon>Bacteroidota</taxon>
        <taxon>Flavobacteriia</taxon>
        <taxon>Flavobacteriales</taxon>
        <taxon>Flavobacteriaceae</taxon>
        <taxon>Kriegella</taxon>
    </lineage>
</organism>
<evidence type="ECO:0000313" key="7">
    <source>
        <dbReference type="EMBL" id="SDM64178.1"/>
    </source>
</evidence>
<dbReference type="InterPro" id="IPR006664">
    <property type="entry name" value="OMP_bac"/>
</dbReference>
<evidence type="ECO:0000259" key="6">
    <source>
        <dbReference type="PROSITE" id="PS51123"/>
    </source>
</evidence>
<dbReference type="InterPro" id="IPR036737">
    <property type="entry name" value="OmpA-like_sf"/>
</dbReference>
<dbReference type="GO" id="GO:0009279">
    <property type="term" value="C:cell outer membrane"/>
    <property type="evidence" value="ECO:0007669"/>
    <property type="project" value="UniProtKB-SubCell"/>
</dbReference>
<accession>A0A1G9UW62</accession>
<dbReference type="CDD" id="cd07185">
    <property type="entry name" value="OmpA_C-like"/>
    <property type="match status" value="1"/>
</dbReference>
<dbReference type="PANTHER" id="PTHR30329">
    <property type="entry name" value="STATOR ELEMENT OF FLAGELLAR MOTOR COMPLEX"/>
    <property type="match status" value="1"/>
</dbReference>
<reference evidence="7 8" key="1">
    <citation type="submission" date="2016-10" db="EMBL/GenBank/DDBJ databases">
        <authorList>
            <person name="de Groot N.N."/>
        </authorList>
    </citation>
    <scope>NUCLEOTIDE SEQUENCE [LARGE SCALE GENOMIC DNA]</scope>
    <source>
        <strain evidence="7 8">DSM 19886</strain>
    </source>
</reference>
<dbReference type="SUPFAM" id="SSF103088">
    <property type="entry name" value="OmpA-like"/>
    <property type="match status" value="1"/>
</dbReference>
<sequence>MEAIPRLTRLMTSLLLMFVFFPVNGQLLKKLGKRAEKAAERTIERRVEKETTEKTDQVLDSILEPGQKKDPTPKTGQSAPIPHDTGSAKNPGTGNQKQIGENSGMQTGESGPKSITVYSKFDFVPGDKTLFFDDFSNDFIGDFPSKWNTNGGGEIVTMNDSPEKWFELISGYGLYFIPDVPILPEEYTIEFDVLALGLDNKTSSTAILRVALSDDDKFKDGANFVHAHLPFCQYSAIGITMANHINNKREIYSTVRADLREEVLNRPHISIAVNKERFRLWVNEEKHIDIPRIVPQGAVLKTLKFHMNNFKDGKERIFITNLKVAEGGLDLRRTLISEGKVSTNGILFDSGSANIQPQSMGIIRQISQVLQQETTMKLKIVGHTDADGENATNLELSQKRADAVKNALVSIYSIGADRLSTEGKGETEPIGDNSNADGKAQNRRVEFIKQ</sequence>
<dbReference type="InterPro" id="IPR006665">
    <property type="entry name" value="OmpA-like"/>
</dbReference>
<name>A0A1G9UW62_9FLAO</name>
<keyword evidence="2 4" id="KW-0472">Membrane</keyword>
<feature type="domain" description="OmpA-like" evidence="6">
    <location>
        <begin position="338"/>
        <end position="450"/>
    </location>
</feature>
<evidence type="ECO:0000313" key="8">
    <source>
        <dbReference type="Proteomes" id="UP000199440"/>
    </source>
</evidence>
<feature type="region of interest" description="Disordered" evidence="5">
    <location>
        <begin position="420"/>
        <end position="450"/>
    </location>
</feature>
<feature type="compositionally biased region" description="Basic and acidic residues" evidence="5">
    <location>
        <begin position="40"/>
        <end position="57"/>
    </location>
</feature>
<evidence type="ECO:0000256" key="2">
    <source>
        <dbReference type="ARBA" id="ARBA00023136"/>
    </source>
</evidence>
<evidence type="ECO:0000256" key="3">
    <source>
        <dbReference type="ARBA" id="ARBA00023237"/>
    </source>
</evidence>
<dbReference type="PROSITE" id="PS51123">
    <property type="entry name" value="OMPA_2"/>
    <property type="match status" value="1"/>
</dbReference>
<keyword evidence="3" id="KW-0998">Cell outer membrane</keyword>
<dbReference type="Gene3D" id="3.30.1330.60">
    <property type="entry name" value="OmpA-like domain"/>
    <property type="match status" value="1"/>
</dbReference>